<name>A0A7S1NS92_9EUGL</name>
<evidence type="ECO:0008006" key="3">
    <source>
        <dbReference type="Google" id="ProtNLM"/>
    </source>
</evidence>
<sequence length="99" mass="10764">MHPKVLLLSFVCWCLLEEVQGPKGLDCVCATWQGVYMAVCEGAMGQSRGTGLAGDYSPNAFLQVKSPVLCMSSVQDCCLAIILCITLVPLYCKSILWLM</sequence>
<reference evidence="2" key="1">
    <citation type="submission" date="2021-01" db="EMBL/GenBank/DDBJ databases">
        <authorList>
            <person name="Corre E."/>
            <person name="Pelletier E."/>
            <person name="Niang G."/>
            <person name="Scheremetjew M."/>
            <person name="Finn R."/>
            <person name="Kale V."/>
            <person name="Holt S."/>
            <person name="Cochrane G."/>
            <person name="Meng A."/>
            <person name="Brown T."/>
            <person name="Cohen L."/>
        </authorList>
    </citation>
    <scope>NUCLEOTIDE SEQUENCE</scope>
    <source>
        <strain evidence="2">NIES-381</strain>
    </source>
</reference>
<dbReference type="AlphaFoldDB" id="A0A7S1NS92"/>
<keyword evidence="1" id="KW-0732">Signal</keyword>
<feature type="signal peptide" evidence="1">
    <location>
        <begin position="1"/>
        <end position="21"/>
    </location>
</feature>
<gene>
    <name evidence="2" type="ORF">EGYM00392_LOCUS49024</name>
</gene>
<dbReference type="EMBL" id="HBGA01132264">
    <property type="protein sequence ID" value="CAD9037864.1"/>
    <property type="molecule type" value="Transcribed_RNA"/>
</dbReference>
<evidence type="ECO:0000313" key="2">
    <source>
        <dbReference type="EMBL" id="CAD9037864.1"/>
    </source>
</evidence>
<protein>
    <recommendedName>
        <fullName evidence="3">Secreted protein</fullName>
    </recommendedName>
</protein>
<evidence type="ECO:0000256" key="1">
    <source>
        <dbReference type="SAM" id="SignalP"/>
    </source>
</evidence>
<proteinExistence type="predicted"/>
<organism evidence="2">
    <name type="scientific">Eutreptiella gymnastica</name>
    <dbReference type="NCBI Taxonomy" id="73025"/>
    <lineage>
        <taxon>Eukaryota</taxon>
        <taxon>Discoba</taxon>
        <taxon>Euglenozoa</taxon>
        <taxon>Euglenida</taxon>
        <taxon>Spirocuta</taxon>
        <taxon>Euglenophyceae</taxon>
        <taxon>Eutreptiales</taxon>
        <taxon>Eutreptiaceae</taxon>
        <taxon>Eutreptiella</taxon>
    </lineage>
</organism>
<accession>A0A7S1NS92</accession>
<feature type="chain" id="PRO_5030549106" description="Secreted protein" evidence="1">
    <location>
        <begin position="22"/>
        <end position="99"/>
    </location>
</feature>